<name>A0A2T9YKI9_9FUNG</name>
<dbReference type="OrthoDB" id="2367999at2759"/>
<evidence type="ECO:0008006" key="3">
    <source>
        <dbReference type="Google" id="ProtNLM"/>
    </source>
</evidence>
<dbReference type="Proteomes" id="UP000245383">
    <property type="component" value="Unassembled WGS sequence"/>
</dbReference>
<reference evidence="1 2" key="1">
    <citation type="journal article" date="2018" name="MBio">
        <title>Comparative Genomics Reveals the Core Gene Toolbox for the Fungus-Insect Symbiosis.</title>
        <authorList>
            <person name="Wang Y."/>
            <person name="Stata M."/>
            <person name="Wang W."/>
            <person name="Stajich J.E."/>
            <person name="White M.M."/>
            <person name="Moncalvo J.M."/>
        </authorList>
    </citation>
    <scope>NUCLEOTIDE SEQUENCE [LARGE SCALE GENOMIC DNA]</scope>
    <source>
        <strain evidence="1 2">SWE-8-4</strain>
    </source>
</reference>
<organism evidence="1 2">
    <name type="scientific">Smittium simulii</name>
    <dbReference type="NCBI Taxonomy" id="133385"/>
    <lineage>
        <taxon>Eukaryota</taxon>
        <taxon>Fungi</taxon>
        <taxon>Fungi incertae sedis</taxon>
        <taxon>Zoopagomycota</taxon>
        <taxon>Kickxellomycotina</taxon>
        <taxon>Harpellomycetes</taxon>
        <taxon>Harpellales</taxon>
        <taxon>Legeriomycetaceae</taxon>
        <taxon>Smittium</taxon>
    </lineage>
</organism>
<dbReference type="STRING" id="133385.A0A2T9YKI9"/>
<dbReference type="InterPro" id="IPR043502">
    <property type="entry name" value="DNA/RNA_pol_sf"/>
</dbReference>
<accession>A0A2T9YKI9</accession>
<evidence type="ECO:0000313" key="1">
    <source>
        <dbReference type="EMBL" id="PVU92850.1"/>
    </source>
</evidence>
<evidence type="ECO:0000313" key="2">
    <source>
        <dbReference type="Proteomes" id="UP000245383"/>
    </source>
</evidence>
<sequence length="643" mass="73653">MIKAMYGTYSFLKNQNIPAAIRLKVLQSVLIPIGTYGGELFGMSEVRTRPIQIIADKSLQLIANVSKATAINRLRTEFGITSINSICSRARERAYFKWPISKTWIADLIRQPLGYQLKIGLNMIGKIRTGAYWTTERLAKSQLISKIYRKKCPCCNVNVPENIKHILLYCKRWAAIRSEKIGQFIPRLFRICNDNNNEPLTQAKIKLVGKLLGGESKKSLLQLRKEKKPNMLPSMELETAKFMDGIRVARTLILDGIKCSPTPLNRCPLKRQQQDQQANCDVIVSEITHYDSFIKTRVHITKLEAYSEISQTISAMQKDFFRSPMTEEECKDIIYSYPKMTGLNYTPPHLNDTASNTVKKLGSQLYGIQLNLANMTRPIDYFVHNRIINNPGAKPKSDDVLEFAEIMRVSISDLASSITQIRVDNLYKTMKLPTLYWHLRKWKRNPEEWATKSPFNSARKQRGRKNSPIIQDTALVGAPIIILDRVEEINEQSMGQRNCRERLQDTVQENRNSHTIFKILPQIPQIYPTTSPQLSHSFPKYTSQGAVTLALCSDVYPLTTHPHRYKKKMTKKANKAITDEQKTKNLRPVLDLRKLSGFIKEKNFKMESFASMCKILKRKDCLVSLDLEDAFLHILVHASAKNT</sequence>
<dbReference type="EMBL" id="MBFR01000147">
    <property type="protein sequence ID" value="PVU92850.1"/>
    <property type="molecule type" value="Genomic_DNA"/>
</dbReference>
<comment type="caution">
    <text evidence="1">The sequence shown here is derived from an EMBL/GenBank/DDBJ whole genome shotgun (WGS) entry which is preliminary data.</text>
</comment>
<protein>
    <recommendedName>
        <fullName evidence="3">Reverse transcriptase domain-containing protein</fullName>
    </recommendedName>
</protein>
<gene>
    <name evidence="1" type="ORF">BB561_003576</name>
</gene>
<dbReference type="AlphaFoldDB" id="A0A2T9YKI9"/>
<dbReference type="SUPFAM" id="SSF56672">
    <property type="entry name" value="DNA/RNA polymerases"/>
    <property type="match status" value="1"/>
</dbReference>
<keyword evidence="2" id="KW-1185">Reference proteome</keyword>
<proteinExistence type="predicted"/>